<sequence>MIVQLTAAALDDLRDIGDFIGRDDLDRADRFITDIYATCNALIDFPSAYPLIARYESSGIRRRVHGNYLIFYRVAADAVTILRVLHGARDYEAILFPD</sequence>
<name>A0A437LUR6_9SPHN</name>
<gene>
    <name evidence="3" type="ORF">EOD43_22560</name>
</gene>
<comment type="caution">
    <text evidence="3">The sequence shown here is derived from an EMBL/GenBank/DDBJ whole genome shotgun (WGS) entry which is preliminary data.</text>
</comment>
<dbReference type="InterPro" id="IPR007712">
    <property type="entry name" value="RelE/ParE_toxin"/>
</dbReference>
<dbReference type="AlphaFoldDB" id="A0A437LUR6"/>
<evidence type="ECO:0000313" key="4">
    <source>
        <dbReference type="Proteomes" id="UP000282971"/>
    </source>
</evidence>
<organism evidence="3 4">
    <name type="scientific">Sphingomonas crocodyli</name>
    <dbReference type="NCBI Taxonomy" id="1979270"/>
    <lineage>
        <taxon>Bacteria</taxon>
        <taxon>Pseudomonadati</taxon>
        <taxon>Pseudomonadota</taxon>
        <taxon>Alphaproteobacteria</taxon>
        <taxon>Sphingomonadales</taxon>
        <taxon>Sphingomonadaceae</taxon>
        <taxon>Sphingomonas</taxon>
    </lineage>
</organism>
<dbReference type="Proteomes" id="UP000282971">
    <property type="component" value="Unassembled WGS sequence"/>
</dbReference>
<dbReference type="OrthoDB" id="8369899at2"/>
<reference evidence="3 4" key="1">
    <citation type="submission" date="2019-01" db="EMBL/GenBank/DDBJ databases">
        <authorList>
            <person name="Chen W.-M."/>
        </authorList>
    </citation>
    <scope>NUCLEOTIDE SEQUENCE [LARGE SCALE GENOMIC DNA]</scope>
    <source>
        <strain evidence="3 4">CCP-7</strain>
    </source>
</reference>
<comment type="similarity">
    <text evidence="1">Belongs to the RelE toxin family.</text>
</comment>
<dbReference type="PANTHER" id="PTHR33755:SF6">
    <property type="entry name" value="PLASMID STABILIZATION SYSTEM PROTEIN"/>
    <property type="match status" value="1"/>
</dbReference>
<proteinExistence type="inferred from homology"/>
<dbReference type="EMBL" id="SACN01000006">
    <property type="protein sequence ID" value="RVT89107.1"/>
    <property type="molecule type" value="Genomic_DNA"/>
</dbReference>
<protein>
    <submittedName>
        <fullName evidence="3">Type II toxin-antitoxin system RelE/ParE family toxin</fullName>
    </submittedName>
</protein>
<dbReference type="RefSeq" id="WP_127746695.1">
    <property type="nucleotide sequence ID" value="NZ_SACN01000006.1"/>
</dbReference>
<evidence type="ECO:0000256" key="1">
    <source>
        <dbReference type="ARBA" id="ARBA00006226"/>
    </source>
</evidence>
<dbReference type="Gene3D" id="3.30.2310.20">
    <property type="entry name" value="RelE-like"/>
    <property type="match status" value="1"/>
</dbReference>
<evidence type="ECO:0000313" key="3">
    <source>
        <dbReference type="EMBL" id="RVT89107.1"/>
    </source>
</evidence>
<keyword evidence="2" id="KW-1277">Toxin-antitoxin system</keyword>
<dbReference type="PANTHER" id="PTHR33755">
    <property type="entry name" value="TOXIN PARE1-RELATED"/>
    <property type="match status" value="1"/>
</dbReference>
<accession>A0A437LUR6</accession>
<dbReference type="InterPro" id="IPR035093">
    <property type="entry name" value="RelE/ParE_toxin_dom_sf"/>
</dbReference>
<keyword evidence="4" id="KW-1185">Reference proteome</keyword>
<dbReference type="Pfam" id="PF05016">
    <property type="entry name" value="ParE_toxin"/>
    <property type="match status" value="1"/>
</dbReference>
<dbReference type="InterPro" id="IPR051803">
    <property type="entry name" value="TA_system_RelE-like_toxin"/>
</dbReference>
<evidence type="ECO:0000256" key="2">
    <source>
        <dbReference type="ARBA" id="ARBA00022649"/>
    </source>
</evidence>